<reference evidence="1 2" key="1">
    <citation type="submission" date="2016-04" db="EMBL/GenBank/DDBJ databases">
        <title>Genome analyses suggest a sexual origin of heterokaryosis in a supposedly ancient asexual fungus.</title>
        <authorList>
            <person name="Ropars J."/>
            <person name="Sedzielewska K."/>
            <person name="Noel J."/>
            <person name="Charron P."/>
            <person name="Farinelli L."/>
            <person name="Marton T."/>
            <person name="Kruger M."/>
            <person name="Pelin A."/>
            <person name="Brachmann A."/>
            <person name="Corradi N."/>
        </authorList>
    </citation>
    <scope>NUCLEOTIDE SEQUENCE [LARGE SCALE GENOMIC DNA]</scope>
    <source>
        <strain evidence="1 2">A5</strain>
    </source>
</reference>
<reference evidence="1 2" key="2">
    <citation type="submission" date="2017-09" db="EMBL/GenBank/DDBJ databases">
        <title>Extensive intraspecific genome diversity in a model arbuscular mycorrhizal fungus.</title>
        <authorList>
            <person name="Chen E.C."/>
            <person name="Morin E."/>
            <person name="Beaudet D."/>
            <person name="Noel J."/>
            <person name="Ndikumana S."/>
            <person name="Charron P."/>
            <person name="St-Onge C."/>
            <person name="Giorgi J."/>
            <person name="Grigoriev I.V."/>
            <person name="Roux C."/>
            <person name="Martin F.M."/>
            <person name="Corradi N."/>
        </authorList>
    </citation>
    <scope>NUCLEOTIDE SEQUENCE [LARGE SCALE GENOMIC DNA]</scope>
    <source>
        <strain evidence="1 2">A5</strain>
    </source>
</reference>
<protein>
    <submittedName>
        <fullName evidence="1">Uncharacterized protein</fullName>
    </submittedName>
</protein>
<dbReference type="AlphaFoldDB" id="A0A2N0PIA4"/>
<accession>A0A2N0PIA4</accession>
<dbReference type="EMBL" id="LLXJ01000745">
    <property type="protein sequence ID" value="PKC06549.1"/>
    <property type="molecule type" value="Genomic_DNA"/>
</dbReference>
<gene>
    <name evidence="1" type="ORF">RhiirA5_419423</name>
</gene>
<evidence type="ECO:0000313" key="1">
    <source>
        <dbReference type="EMBL" id="PKC06549.1"/>
    </source>
</evidence>
<organism evidence="1 2">
    <name type="scientific">Rhizophagus irregularis</name>
    <dbReference type="NCBI Taxonomy" id="588596"/>
    <lineage>
        <taxon>Eukaryota</taxon>
        <taxon>Fungi</taxon>
        <taxon>Fungi incertae sedis</taxon>
        <taxon>Mucoromycota</taxon>
        <taxon>Glomeromycotina</taxon>
        <taxon>Glomeromycetes</taxon>
        <taxon>Glomerales</taxon>
        <taxon>Glomeraceae</taxon>
        <taxon>Rhizophagus</taxon>
    </lineage>
</organism>
<name>A0A2N0PIA4_9GLOM</name>
<comment type="caution">
    <text evidence="1">The sequence shown here is derived from an EMBL/GenBank/DDBJ whole genome shotgun (WGS) entry which is preliminary data.</text>
</comment>
<dbReference type="Proteomes" id="UP000232722">
    <property type="component" value="Unassembled WGS sequence"/>
</dbReference>
<evidence type="ECO:0000313" key="2">
    <source>
        <dbReference type="Proteomes" id="UP000232722"/>
    </source>
</evidence>
<sequence>MVDEVINRKTPDGIADGIFGLDCAEDLEIPVLGSWMLSRIAGFWNVITKEKNFPPNSSSYQLLLYPVNIHPKCFFRIDGRHSVFRCLEYSSVQLVDDIFSHDEKCSSKGLFINEVLDQSEEIGSLLPISLVFSGISIPTTPLLKSKGNDK</sequence>
<proteinExistence type="predicted"/>